<keyword evidence="1" id="KW-0812">Transmembrane</keyword>
<name>A0A1H1KRL2_9FLAO</name>
<dbReference type="PANTHER" id="PTHR33371:SF4">
    <property type="entry name" value="INTERMEMBRANE PHOSPHOLIPID TRANSPORT SYSTEM BINDING PROTEIN MLAD"/>
    <property type="match status" value="1"/>
</dbReference>
<evidence type="ECO:0000313" key="4">
    <source>
        <dbReference type="EMBL" id="SDS46762.1"/>
    </source>
</evidence>
<feature type="transmembrane region" description="Helical" evidence="1">
    <location>
        <begin position="12"/>
        <end position="30"/>
    </location>
</feature>
<protein>
    <submittedName>
        <fullName evidence="3">Phospholipid/cholesterol/gamma-HCH transport system substrate-binding protein</fullName>
    </submittedName>
</protein>
<feature type="domain" description="Mce/MlaD" evidence="2">
    <location>
        <begin position="40"/>
        <end position="117"/>
    </location>
</feature>
<dbReference type="InterPro" id="IPR003399">
    <property type="entry name" value="Mce/MlaD"/>
</dbReference>
<dbReference type="RefSeq" id="WP_089660785.1">
    <property type="nucleotide sequence ID" value="NZ_LT629745.1"/>
</dbReference>
<dbReference type="InterPro" id="IPR052336">
    <property type="entry name" value="MlaD_Phospholipid_Transporter"/>
</dbReference>
<dbReference type="Proteomes" id="UP000198858">
    <property type="component" value="Chromosome I"/>
</dbReference>
<dbReference type="EMBL" id="LT629745">
    <property type="protein sequence ID" value="SDS46762.1"/>
    <property type="molecule type" value="Genomic_DNA"/>
</dbReference>
<evidence type="ECO:0000313" key="5">
    <source>
        <dbReference type="Proteomes" id="UP000198858"/>
    </source>
</evidence>
<keyword evidence="1" id="KW-0472">Membrane</keyword>
<sequence length="332" mass="36958">MKKSASQRIKLGVFVVLGMTILILALYFIGNRQHIFTKNIPVFAEFENVNGLQIGNNVRYSGINVGTVSKIEMFAESRILVQMMIEESTGRFIKKDAIATIGSDGLVGSMVVNILPGGEDLAIVKPGDTIATYSRIGADDMLSTLNVTNENAALLTSDLLKITNKILEAKGTLGVLVSDTLLAEDIKLTISNLKETSEQTTRAMKKVNRELANINFNESLAGVLLSDTISRDRMDNIIKNLDSSSYRISTITDNISVLIKEIKNGEGALNYLTQDKGFVYNIDTTLINMKESTKKLNENMEALKHNFLFRGYFRKLERKKKKEEMKEKNESN</sequence>
<dbReference type="Pfam" id="PF02470">
    <property type="entry name" value="MlaD"/>
    <property type="match status" value="1"/>
</dbReference>
<proteinExistence type="predicted"/>
<evidence type="ECO:0000313" key="3">
    <source>
        <dbReference type="EMBL" id="SDR64998.1"/>
    </source>
</evidence>
<dbReference type="PANTHER" id="PTHR33371">
    <property type="entry name" value="INTERMEMBRANE PHOSPHOLIPID TRANSPORT SYSTEM BINDING PROTEIN MLAD-RELATED"/>
    <property type="match status" value="1"/>
</dbReference>
<keyword evidence="1" id="KW-1133">Transmembrane helix</keyword>
<evidence type="ECO:0000256" key="1">
    <source>
        <dbReference type="SAM" id="Phobius"/>
    </source>
</evidence>
<accession>A0A1H1KRL2</accession>
<dbReference type="EMBL" id="LT629745">
    <property type="protein sequence ID" value="SDR64998.1"/>
    <property type="molecule type" value="Genomic_DNA"/>
</dbReference>
<organism evidence="3 5">
    <name type="scientific">Christiangramia echinicola</name>
    <dbReference type="NCBI Taxonomy" id="279359"/>
    <lineage>
        <taxon>Bacteria</taxon>
        <taxon>Pseudomonadati</taxon>
        <taxon>Bacteroidota</taxon>
        <taxon>Flavobacteriia</taxon>
        <taxon>Flavobacteriales</taxon>
        <taxon>Flavobacteriaceae</taxon>
        <taxon>Christiangramia</taxon>
    </lineage>
</organism>
<evidence type="ECO:0000259" key="2">
    <source>
        <dbReference type="Pfam" id="PF02470"/>
    </source>
</evidence>
<reference evidence="3 5" key="1">
    <citation type="submission" date="2016-10" db="EMBL/GenBank/DDBJ databases">
        <authorList>
            <person name="Varghese N."/>
            <person name="Submissions S."/>
        </authorList>
    </citation>
    <scope>NUCLEOTIDE SEQUENCE [LARGE SCALE GENOMIC DNA]</scope>
    <source>
        <strain evidence="3 5">Mar_2010_102</strain>
    </source>
</reference>
<dbReference type="STRING" id="1250231.SAMN04488552_0014"/>
<keyword evidence="5" id="KW-1185">Reference proteome</keyword>
<gene>
    <name evidence="3" type="ORF">SAMN04488552_0014</name>
    <name evidence="4" type="ORF">SAMN04488552_3257</name>
</gene>
<dbReference type="AlphaFoldDB" id="A0A1H1KRL2"/>